<feature type="domain" description="Beta-lactamase-related" evidence="1">
    <location>
        <begin position="33"/>
        <end position="401"/>
    </location>
</feature>
<evidence type="ECO:0000313" key="3">
    <source>
        <dbReference type="Proteomes" id="UP000469159"/>
    </source>
</evidence>
<evidence type="ECO:0000259" key="1">
    <source>
        <dbReference type="Pfam" id="PF00144"/>
    </source>
</evidence>
<dbReference type="Proteomes" id="UP000469159">
    <property type="component" value="Unassembled WGS sequence"/>
</dbReference>
<dbReference type="RefSeq" id="WP_160745162.1">
    <property type="nucleotide sequence ID" value="NZ_WTYK01000001.1"/>
</dbReference>
<name>A0A6I4UNI4_9SPHN</name>
<protein>
    <submittedName>
        <fullName evidence="2">Serine hydrolase</fullName>
    </submittedName>
</protein>
<accession>A0A6I4UNI4</accession>
<keyword evidence="2" id="KW-0378">Hydrolase</keyword>
<dbReference type="GO" id="GO:0016787">
    <property type="term" value="F:hydrolase activity"/>
    <property type="evidence" value="ECO:0007669"/>
    <property type="project" value="UniProtKB-KW"/>
</dbReference>
<sequence length="410" mass="45500">MPQAELNETISARGGEYPLRGRFDERFRPVVDAFVENFRQEEELGAGVSVVLDGETVVDLWGGWARADRSLAWDEHATVCMMSVAKGVTGICFNMLIDRGLVDPDERIAHYWPEFAQNGKQDIRVRMVLDHTAAIPVLTTDTMYPGGFFDFDAYIRALEVQEPLWEPGTRAAYHVHNQGFLLGEIMRRVTGTTVGPFLRENVARPLTAEYYIGEMDENQQAHVAEVLPNTGARLFAAKDQSVPEKPDTPEGWQDGAVLRSFAFLQNPREPWYDTMNAPKWREAEIASGSGHGNARGVARIYGATVGEVDGVSLLSKEQLEAMITEQHNQTELLQERPYHQAMGVLLNTPEAVYMGPNMRSFGHHGLGGSIGFGDPDAKLGFSYCCNQMHAVGTNGPRARRLIDAVYEVVG</sequence>
<comment type="caution">
    <text evidence="2">The sequence shown here is derived from an EMBL/GenBank/DDBJ whole genome shotgun (WGS) entry which is preliminary data.</text>
</comment>
<gene>
    <name evidence="2" type="ORF">GRI75_01500</name>
</gene>
<evidence type="ECO:0000313" key="2">
    <source>
        <dbReference type="EMBL" id="MXP40318.1"/>
    </source>
</evidence>
<dbReference type="AlphaFoldDB" id="A0A6I4UNI4"/>
<organism evidence="2 3">
    <name type="scientific">Croceibacterium soli</name>
    <dbReference type="NCBI Taxonomy" id="1739690"/>
    <lineage>
        <taxon>Bacteria</taxon>
        <taxon>Pseudomonadati</taxon>
        <taxon>Pseudomonadota</taxon>
        <taxon>Alphaproteobacteria</taxon>
        <taxon>Sphingomonadales</taxon>
        <taxon>Erythrobacteraceae</taxon>
        <taxon>Croceibacterium</taxon>
    </lineage>
</organism>
<dbReference type="SUPFAM" id="SSF56601">
    <property type="entry name" value="beta-lactamase/transpeptidase-like"/>
    <property type="match status" value="1"/>
</dbReference>
<dbReference type="PANTHER" id="PTHR43319:SF3">
    <property type="entry name" value="BETA-LACTAMASE-RELATED DOMAIN-CONTAINING PROTEIN"/>
    <property type="match status" value="1"/>
</dbReference>
<dbReference type="Pfam" id="PF00144">
    <property type="entry name" value="Beta-lactamase"/>
    <property type="match status" value="1"/>
</dbReference>
<dbReference type="InterPro" id="IPR052907">
    <property type="entry name" value="Beta-lactamase/esterase"/>
</dbReference>
<dbReference type="PANTHER" id="PTHR43319">
    <property type="entry name" value="BETA-LACTAMASE-RELATED"/>
    <property type="match status" value="1"/>
</dbReference>
<dbReference type="InterPro" id="IPR012338">
    <property type="entry name" value="Beta-lactam/transpept-like"/>
</dbReference>
<dbReference type="InterPro" id="IPR001466">
    <property type="entry name" value="Beta-lactam-related"/>
</dbReference>
<proteinExistence type="predicted"/>
<dbReference type="OrthoDB" id="5705574at2"/>
<dbReference type="Gene3D" id="3.40.710.10">
    <property type="entry name" value="DD-peptidase/beta-lactamase superfamily"/>
    <property type="match status" value="1"/>
</dbReference>
<keyword evidence="3" id="KW-1185">Reference proteome</keyword>
<reference evidence="2 3" key="1">
    <citation type="submission" date="2019-12" db="EMBL/GenBank/DDBJ databases">
        <title>Genomic-based taxomic classification of the family Erythrobacteraceae.</title>
        <authorList>
            <person name="Xu L."/>
        </authorList>
    </citation>
    <scope>NUCLEOTIDE SEQUENCE [LARGE SCALE GENOMIC DNA]</scope>
    <source>
        <strain evidence="2 3">MCCC 1K02066</strain>
    </source>
</reference>
<dbReference type="EMBL" id="WTYK01000001">
    <property type="protein sequence ID" value="MXP40318.1"/>
    <property type="molecule type" value="Genomic_DNA"/>
</dbReference>